<evidence type="ECO:0000313" key="1">
    <source>
        <dbReference type="EMBL" id="KAI3705106.1"/>
    </source>
</evidence>
<reference evidence="1 2" key="2">
    <citation type="journal article" date="2022" name="Mol. Ecol. Resour.">
        <title>The genomes of chicory, endive, great burdock and yacon provide insights into Asteraceae paleo-polyploidization history and plant inulin production.</title>
        <authorList>
            <person name="Fan W."/>
            <person name="Wang S."/>
            <person name="Wang H."/>
            <person name="Wang A."/>
            <person name="Jiang F."/>
            <person name="Liu H."/>
            <person name="Zhao H."/>
            <person name="Xu D."/>
            <person name="Zhang Y."/>
        </authorList>
    </citation>
    <scope>NUCLEOTIDE SEQUENCE [LARGE SCALE GENOMIC DNA]</scope>
    <source>
        <strain evidence="2">cv. Yunnan</strain>
        <tissue evidence="1">Leaves</tissue>
    </source>
</reference>
<proteinExistence type="predicted"/>
<dbReference type="Proteomes" id="UP001056120">
    <property type="component" value="Linkage Group LG25"/>
</dbReference>
<organism evidence="1 2">
    <name type="scientific">Smallanthus sonchifolius</name>
    <dbReference type="NCBI Taxonomy" id="185202"/>
    <lineage>
        <taxon>Eukaryota</taxon>
        <taxon>Viridiplantae</taxon>
        <taxon>Streptophyta</taxon>
        <taxon>Embryophyta</taxon>
        <taxon>Tracheophyta</taxon>
        <taxon>Spermatophyta</taxon>
        <taxon>Magnoliopsida</taxon>
        <taxon>eudicotyledons</taxon>
        <taxon>Gunneridae</taxon>
        <taxon>Pentapetalae</taxon>
        <taxon>asterids</taxon>
        <taxon>campanulids</taxon>
        <taxon>Asterales</taxon>
        <taxon>Asteraceae</taxon>
        <taxon>Asteroideae</taxon>
        <taxon>Heliantheae alliance</taxon>
        <taxon>Millerieae</taxon>
        <taxon>Smallanthus</taxon>
    </lineage>
</organism>
<name>A0ACB9A5T2_9ASTR</name>
<sequence>MWAPPPEPPCMKQAHCDSTSTCRDAHDGTRRCFCKSAFRWDAATGQCVKDLKKARRKHTLLVASTLDFGRPIEDVNLVAYIKRIVNEERLVDVIDPMIKKHATWFDIDAMKAFGFLAMSCLEERRENRPSMKEISEEIAYIMGIVATTAEDDLLS</sequence>
<protein>
    <submittedName>
        <fullName evidence="1">Uncharacterized protein</fullName>
    </submittedName>
</protein>
<accession>A0ACB9A5T2</accession>
<comment type="caution">
    <text evidence="1">The sequence shown here is derived from an EMBL/GenBank/DDBJ whole genome shotgun (WGS) entry which is preliminary data.</text>
</comment>
<gene>
    <name evidence="1" type="ORF">L1987_75338</name>
</gene>
<reference evidence="2" key="1">
    <citation type="journal article" date="2022" name="Mol. Ecol. Resour.">
        <title>The genomes of chicory, endive, great burdock and yacon provide insights into Asteraceae palaeo-polyploidization history and plant inulin production.</title>
        <authorList>
            <person name="Fan W."/>
            <person name="Wang S."/>
            <person name="Wang H."/>
            <person name="Wang A."/>
            <person name="Jiang F."/>
            <person name="Liu H."/>
            <person name="Zhao H."/>
            <person name="Xu D."/>
            <person name="Zhang Y."/>
        </authorList>
    </citation>
    <scope>NUCLEOTIDE SEQUENCE [LARGE SCALE GENOMIC DNA]</scope>
    <source>
        <strain evidence="2">cv. Yunnan</strain>
    </source>
</reference>
<evidence type="ECO:0000313" key="2">
    <source>
        <dbReference type="Proteomes" id="UP001056120"/>
    </source>
</evidence>
<dbReference type="EMBL" id="CM042042">
    <property type="protein sequence ID" value="KAI3705106.1"/>
    <property type="molecule type" value="Genomic_DNA"/>
</dbReference>
<keyword evidence="2" id="KW-1185">Reference proteome</keyword>